<dbReference type="InterPro" id="IPR011011">
    <property type="entry name" value="Znf_FYVE_PHD"/>
</dbReference>
<dbReference type="PROSITE" id="PS00018">
    <property type="entry name" value="EF_HAND_1"/>
    <property type="match status" value="2"/>
</dbReference>
<dbReference type="InterPro" id="IPR002048">
    <property type="entry name" value="EF_hand_dom"/>
</dbReference>
<dbReference type="PROSITE" id="PS50222">
    <property type="entry name" value="EF_HAND_2"/>
    <property type="match status" value="2"/>
</dbReference>
<dbReference type="Pfam" id="PF16744">
    <property type="entry name" value="zf-RING_15"/>
    <property type="match status" value="1"/>
</dbReference>
<gene>
    <name evidence="3" type="ORF">V1264_023353</name>
</gene>
<dbReference type="InterPro" id="IPR018247">
    <property type="entry name" value="EF_Hand_1_Ca_BS"/>
</dbReference>
<evidence type="ECO:0000313" key="4">
    <source>
        <dbReference type="Proteomes" id="UP001374579"/>
    </source>
</evidence>
<dbReference type="InterPro" id="IPR011992">
    <property type="entry name" value="EF-hand-dom_pair"/>
</dbReference>
<dbReference type="Pfam" id="PF13202">
    <property type="entry name" value="EF-hand_5"/>
    <property type="match status" value="2"/>
</dbReference>
<sequence>MGNNNGGESSGVHQYMDDGIIADHLQRKIRVMGALSHDCRARVEERTHIRERLAEMKEERRRISVDLRGEICAAEAPNPHMIGSSSASGITRDTDKSAVAAYDSDKICAECGKEAKRDQNYPCRICTRIYHPACLKICGECRHADLKAATRALSNEGWSCFNCGNLSSLLTEDEIEQMIETFDKFDKDNDNLVSWEEYRMARVTDRRRMSEMEEMVTKLEFQMADQNGDQCLDWWEFLNLAAQHQLGKRSETELVDLLTEKEVIRAKSVFNELDKDRDGVVSGLEARRAIRKWCSSISKGLSPDAAAKMSTTIDSHVEVRARMLVDGGDEEKDTITWFDFLAQQALHILCSRPNMAPSLFDKLSHK</sequence>
<dbReference type="Gene3D" id="3.30.40.10">
    <property type="entry name" value="Zinc/RING finger domain, C3HC4 (zinc finger)"/>
    <property type="match status" value="1"/>
</dbReference>
<dbReference type="GO" id="GO:0005509">
    <property type="term" value="F:calcium ion binding"/>
    <property type="evidence" value="ECO:0007669"/>
    <property type="project" value="InterPro"/>
</dbReference>
<evidence type="ECO:0000313" key="3">
    <source>
        <dbReference type="EMBL" id="KAK7100392.1"/>
    </source>
</evidence>
<feature type="domain" description="EF-hand" evidence="2">
    <location>
        <begin position="173"/>
        <end position="208"/>
    </location>
</feature>
<feature type="domain" description="EF-hand" evidence="2">
    <location>
        <begin position="261"/>
        <end position="296"/>
    </location>
</feature>
<dbReference type="EMBL" id="JBAMIC010000011">
    <property type="protein sequence ID" value="KAK7100392.1"/>
    <property type="molecule type" value="Genomic_DNA"/>
</dbReference>
<dbReference type="SMART" id="SM00054">
    <property type="entry name" value="EFh"/>
    <property type="match status" value="3"/>
</dbReference>
<dbReference type="InterPro" id="IPR031946">
    <property type="entry name" value="KIAA1045_Zf_RING"/>
</dbReference>
<dbReference type="Gene3D" id="1.10.238.10">
    <property type="entry name" value="EF-hand"/>
    <property type="match status" value="1"/>
</dbReference>
<comment type="caution">
    <text evidence="3">The sequence shown here is derived from an EMBL/GenBank/DDBJ whole genome shotgun (WGS) entry which is preliminary data.</text>
</comment>
<protein>
    <recommendedName>
        <fullName evidence="2">EF-hand domain-containing protein</fullName>
    </recommendedName>
</protein>
<evidence type="ECO:0000259" key="2">
    <source>
        <dbReference type="PROSITE" id="PS50222"/>
    </source>
</evidence>
<dbReference type="SUPFAM" id="SSF47473">
    <property type="entry name" value="EF-hand"/>
    <property type="match status" value="1"/>
</dbReference>
<keyword evidence="1" id="KW-0106">Calcium</keyword>
<proteinExistence type="predicted"/>
<name>A0AAN9B7U1_9CAEN</name>
<keyword evidence="4" id="KW-1185">Reference proteome</keyword>
<dbReference type="Proteomes" id="UP001374579">
    <property type="component" value="Unassembled WGS sequence"/>
</dbReference>
<reference evidence="3 4" key="1">
    <citation type="submission" date="2024-02" db="EMBL/GenBank/DDBJ databases">
        <title>Chromosome-scale genome assembly of the rough periwinkle Littorina saxatilis.</title>
        <authorList>
            <person name="De Jode A."/>
            <person name="Faria R."/>
            <person name="Formenti G."/>
            <person name="Sims Y."/>
            <person name="Smith T.P."/>
            <person name="Tracey A."/>
            <person name="Wood J.M.D."/>
            <person name="Zagrodzka Z.B."/>
            <person name="Johannesson K."/>
            <person name="Butlin R.K."/>
            <person name="Leder E.H."/>
        </authorList>
    </citation>
    <scope>NUCLEOTIDE SEQUENCE [LARGE SCALE GENOMIC DNA]</scope>
    <source>
        <strain evidence="3">Snail1</strain>
        <tissue evidence="3">Muscle</tissue>
    </source>
</reference>
<dbReference type="AlphaFoldDB" id="A0AAN9B7U1"/>
<dbReference type="SUPFAM" id="SSF57903">
    <property type="entry name" value="FYVE/PHD zinc finger"/>
    <property type="match status" value="1"/>
</dbReference>
<evidence type="ECO:0000256" key="1">
    <source>
        <dbReference type="ARBA" id="ARBA00022837"/>
    </source>
</evidence>
<accession>A0AAN9B7U1</accession>
<organism evidence="3 4">
    <name type="scientific">Littorina saxatilis</name>
    <dbReference type="NCBI Taxonomy" id="31220"/>
    <lineage>
        <taxon>Eukaryota</taxon>
        <taxon>Metazoa</taxon>
        <taxon>Spiralia</taxon>
        <taxon>Lophotrochozoa</taxon>
        <taxon>Mollusca</taxon>
        <taxon>Gastropoda</taxon>
        <taxon>Caenogastropoda</taxon>
        <taxon>Littorinimorpha</taxon>
        <taxon>Littorinoidea</taxon>
        <taxon>Littorinidae</taxon>
        <taxon>Littorina</taxon>
    </lineage>
</organism>
<dbReference type="InterPro" id="IPR013083">
    <property type="entry name" value="Znf_RING/FYVE/PHD"/>
</dbReference>